<dbReference type="Gene3D" id="3.40.50.2300">
    <property type="match status" value="1"/>
</dbReference>
<gene>
    <name evidence="4" type="ordered locus">Dalk_1071</name>
</gene>
<feature type="domain" description="Response regulatory" evidence="3">
    <location>
        <begin position="6"/>
        <end position="123"/>
    </location>
</feature>
<dbReference type="Proteomes" id="UP000000739">
    <property type="component" value="Chromosome"/>
</dbReference>
<evidence type="ECO:0000313" key="5">
    <source>
        <dbReference type="Proteomes" id="UP000000739"/>
    </source>
</evidence>
<dbReference type="RefSeq" id="WP_012610212.1">
    <property type="nucleotide sequence ID" value="NC_011768.1"/>
</dbReference>
<evidence type="ECO:0000256" key="1">
    <source>
        <dbReference type="ARBA" id="ARBA00022553"/>
    </source>
</evidence>
<dbReference type="GO" id="GO:0000160">
    <property type="term" value="P:phosphorelay signal transduction system"/>
    <property type="evidence" value="ECO:0007669"/>
    <property type="project" value="InterPro"/>
</dbReference>
<dbReference type="CDD" id="cd00156">
    <property type="entry name" value="REC"/>
    <property type="match status" value="1"/>
</dbReference>
<dbReference type="KEGG" id="dal:Dalk_1071"/>
<dbReference type="InterPro" id="IPR050595">
    <property type="entry name" value="Bact_response_regulator"/>
</dbReference>
<dbReference type="EMBL" id="CP001322">
    <property type="protein sequence ID" value="ACL02774.1"/>
    <property type="molecule type" value="Genomic_DNA"/>
</dbReference>
<name>B8FK99_DESAL</name>
<accession>B8FK99</accession>
<dbReference type="PANTHER" id="PTHR44591:SF3">
    <property type="entry name" value="RESPONSE REGULATORY DOMAIN-CONTAINING PROTEIN"/>
    <property type="match status" value="1"/>
</dbReference>
<proteinExistence type="predicted"/>
<evidence type="ECO:0000313" key="4">
    <source>
        <dbReference type="EMBL" id="ACL02774.1"/>
    </source>
</evidence>
<keyword evidence="5" id="KW-1185">Reference proteome</keyword>
<sequence>MALEWTVLIVDDEGPIRSSLSDFLEDDGFITIQADSAEEGLSVVKNNPEINAAVVDIRLPGEDGNAFILQAHAIRPDMKFIIYTGSTDYSLPASVRKAGVDPAQVLHKPLQDIATLTAAIRRALGETD</sequence>
<dbReference type="AlphaFoldDB" id="B8FK99"/>
<evidence type="ECO:0000256" key="2">
    <source>
        <dbReference type="PROSITE-ProRule" id="PRU00169"/>
    </source>
</evidence>
<dbReference type="InterPro" id="IPR001789">
    <property type="entry name" value="Sig_transdc_resp-reg_receiver"/>
</dbReference>
<dbReference type="SMART" id="SM00448">
    <property type="entry name" value="REC"/>
    <property type="match status" value="1"/>
</dbReference>
<evidence type="ECO:0000259" key="3">
    <source>
        <dbReference type="PROSITE" id="PS50110"/>
    </source>
</evidence>
<organism evidence="4 5">
    <name type="scientific">Desulfatibacillum aliphaticivorans</name>
    <dbReference type="NCBI Taxonomy" id="218208"/>
    <lineage>
        <taxon>Bacteria</taxon>
        <taxon>Pseudomonadati</taxon>
        <taxon>Thermodesulfobacteriota</taxon>
        <taxon>Desulfobacteria</taxon>
        <taxon>Desulfobacterales</taxon>
        <taxon>Desulfatibacillaceae</taxon>
        <taxon>Desulfatibacillum</taxon>
    </lineage>
</organism>
<dbReference type="PANTHER" id="PTHR44591">
    <property type="entry name" value="STRESS RESPONSE REGULATOR PROTEIN 1"/>
    <property type="match status" value="1"/>
</dbReference>
<keyword evidence="1 2" id="KW-0597">Phosphoprotein</keyword>
<feature type="modified residue" description="4-aspartylphosphate" evidence="2">
    <location>
        <position position="56"/>
    </location>
</feature>
<dbReference type="SUPFAM" id="SSF52172">
    <property type="entry name" value="CheY-like"/>
    <property type="match status" value="1"/>
</dbReference>
<dbReference type="Pfam" id="PF00072">
    <property type="entry name" value="Response_reg"/>
    <property type="match status" value="1"/>
</dbReference>
<dbReference type="InterPro" id="IPR011006">
    <property type="entry name" value="CheY-like_superfamily"/>
</dbReference>
<reference evidence="4 5" key="1">
    <citation type="journal article" date="2012" name="Environ. Microbiol.">
        <title>The genome sequence of Desulfatibacillum alkenivorans AK-01: a blueprint for anaerobic alkane oxidation.</title>
        <authorList>
            <person name="Callaghan A.V."/>
            <person name="Morris B.E."/>
            <person name="Pereira I.A."/>
            <person name="McInerney M.J."/>
            <person name="Austin R.N."/>
            <person name="Groves J.T."/>
            <person name="Kukor J.J."/>
            <person name="Suflita J.M."/>
            <person name="Young L.Y."/>
            <person name="Zylstra G.J."/>
            <person name="Wawrik B."/>
        </authorList>
    </citation>
    <scope>NUCLEOTIDE SEQUENCE [LARGE SCALE GENOMIC DNA]</scope>
    <source>
        <strain evidence="4 5">AK-01</strain>
    </source>
</reference>
<protein>
    <submittedName>
        <fullName evidence="4">Response regulator receiver domain protein (CheY-like)</fullName>
    </submittedName>
</protein>
<dbReference type="HOGENOM" id="CLU_000445_69_8_7"/>
<dbReference type="PROSITE" id="PS50110">
    <property type="entry name" value="RESPONSE_REGULATORY"/>
    <property type="match status" value="1"/>
</dbReference>
<dbReference type="eggNOG" id="COG2204">
    <property type="taxonomic scope" value="Bacteria"/>
</dbReference>